<protein>
    <submittedName>
        <fullName evidence="1">Uncharacterized protein</fullName>
    </submittedName>
</protein>
<sequence>MSFYRAYAEDKSVKKVTYLQWDETDDFNNRPTGKMCAQDQSGKQNLCYNGIYYENNRAGLWIDADHLVLNSVE</sequence>
<evidence type="ECO:0000313" key="1">
    <source>
        <dbReference type="EMBL" id="THD20951.1"/>
    </source>
</evidence>
<evidence type="ECO:0000313" key="2">
    <source>
        <dbReference type="Proteomes" id="UP000230066"/>
    </source>
</evidence>
<organism evidence="1 2">
    <name type="scientific">Fasciola hepatica</name>
    <name type="common">Liver fluke</name>
    <dbReference type="NCBI Taxonomy" id="6192"/>
    <lineage>
        <taxon>Eukaryota</taxon>
        <taxon>Metazoa</taxon>
        <taxon>Spiralia</taxon>
        <taxon>Lophotrochozoa</taxon>
        <taxon>Platyhelminthes</taxon>
        <taxon>Trematoda</taxon>
        <taxon>Digenea</taxon>
        <taxon>Plagiorchiida</taxon>
        <taxon>Echinostomata</taxon>
        <taxon>Echinostomatoidea</taxon>
        <taxon>Fasciolidae</taxon>
        <taxon>Fasciola</taxon>
    </lineage>
</organism>
<dbReference type="EMBL" id="JXXN02004015">
    <property type="protein sequence ID" value="THD20951.1"/>
    <property type="molecule type" value="Genomic_DNA"/>
</dbReference>
<reference evidence="1" key="1">
    <citation type="submission" date="2019-03" db="EMBL/GenBank/DDBJ databases">
        <title>Improved annotation for the trematode Fasciola hepatica.</title>
        <authorList>
            <person name="Choi Y.-J."/>
            <person name="Martin J."/>
            <person name="Mitreva M."/>
        </authorList>
    </citation>
    <scope>NUCLEOTIDE SEQUENCE [LARGE SCALE GENOMIC DNA]</scope>
</reference>
<name>A0A4E0R614_FASHE</name>
<accession>A0A4E0R614</accession>
<gene>
    <name evidence="1" type="ORF">D915_008243</name>
</gene>
<dbReference type="Proteomes" id="UP000230066">
    <property type="component" value="Unassembled WGS sequence"/>
</dbReference>
<dbReference type="AlphaFoldDB" id="A0A4E0R614"/>
<comment type="caution">
    <text evidence="1">The sequence shown here is derived from an EMBL/GenBank/DDBJ whole genome shotgun (WGS) entry which is preliminary data.</text>
</comment>
<proteinExistence type="predicted"/>
<keyword evidence="2" id="KW-1185">Reference proteome</keyword>